<protein>
    <submittedName>
        <fullName evidence="12">Energy transducer TonB</fullName>
    </submittedName>
</protein>
<dbReference type="InterPro" id="IPR051045">
    <property type="entry name" value="TonB-dependent_transducer"/>
</dbReference>
<evidence type="ECO:0000256" key="8">
    <source>
        <dbReference type="ARBA" id="ARBA00022989"/>
    </source>
</evidence>
<sequence length="240" mass="25428">MSGLRRWATSLAIVLLVHALLIGAACWWVARAPVQAATAPPAALTLELAPMAQAPPAPPREVATGPLQQQQQRQQAPAPAVREQPKAPVQPQGELPPPEAPEPAPAPDSADANVAQTSAPPQVAADAAARYTAPQTTAGERSRAEATWEGRLLGHLQKHRHYPRQAERLRQQGVVYVRFAVARDGVVSAVVLGRSSGFALLDQETLDTVQRASPVPAPPAEVAGDPVQVMVPVSFFLRGR</sequence>
<evidence type="ECO:0000256" key="7">
    <source>
        <dbReference type="ARBA" id="ARBA00022927"/>
    </source>
</evidence>
<keyword evidence="3" id="KW-0813">Transport</keyword>
<dbReference type="Pfam" id="PF03544">
    <property type="entry name" value="TonB_C"/>
    <property type="match status" value="1"/>
</dbReference>
<organism evidence="12 13">
    <name type="scientific">Stenotrophomonas maltophilia</name>
    <name type="common">Pseudomonas maltophilia</name>
    <name type="synonym">Xanthomonas maltophilia</name>
    <dbReference type="NCBI Taxonomy" id="40324"/>
    <lineage>
        <taxon>Bacteria</taxon>
        <taxon>Pseudomonadati</taxon>
        <taxon>Pseudomonadota</taxon>
        <taxon>Gammaproteobacteria</taxon>
        <taxon>Lysobacterales</taxon>
        <taxon>Lysobacteraceae</taxon>
        <taxon>Stenotrophomonas</taxon>
        <taxon>Stenotrophomonas maltophilia group</taxon>
    </lineage>
</organism>
<dbReference type="GO" id="GO:0031992">
    <property type="term" value="F:energy transducer activity"/>
    <property type="evidence" value="ECO:0007669"/>
    <property type="project" value="TreeGrafter"/>
</dbReference>
<keyword evidence="7" id="KW-0653">Protein transport</keyword>
<evidence type="ECO:0000313" key="12">
    <source>
        <dbReference type="EMBL" id="MBH1791425.1"/>
    </source>
</evidence>
<keyword evidence="5" id="KW-0997">Cell inner membrane</keyword>
<dbReference type="PANTHER" id="PTHR33446">
    <property type="entry name" value="PROTEIN TONB-RELATED"/>
    <property type="match status" value="1"/>
</dbReference>
<dbReference type="GO" id="GO:0098797">
    <property type="term" value="C:plasma membrane protein complex"/>
    <property type="evidence" value="ECO:0007669"/>
    <property type="project" value="TreeGrafter"/>
</dbReference>
<evidence type="ECO:0000313" key="13">
    <source>
        <dbReference type="Proteomes" id="UP000634179"/>
    </source>
</evidence>
<dbReference type="InterPro" id="IPR006260">
    <property type="entry name" value="TonB/TolA_C"/>
</dbReference>
<dbReference type="PROSITE" id="PS52015">
    <property type="entry name" value="TONB_CTD"/>
    <property type="match status" value="1"/>
</dbReference>
<keyword evidence="6" id="KW-0812">Transmembrane</keyword>
<feature type="compositionally biased region" description="Low complexity" evidence="10">
    <location>
        <begin position="68"/>
        <end position="82"/>
    </location>
</feature>
<keyword evidence="8" id="KW-1133">Transmembrane helix</keyword>
<dbReference type="InterPro" id="IPR037682">
    <property type="entry name" value="TonB_C"/>
</dbReference>
<evidence type="ECO:0000259" key="11">
    <source>
        <dbReference type="PROSITE" id="PS52015"/>
    </source>
</evidence>
<dbReference type="Proteomes" id="UP000634179">
    <property type="component" value="Unassembled WGS sequence"/>
</dbReference>
<dbReference type="SUPFAM" id="SSF74653">
    <property type="entry name" value="TolA/TonB C-terminal domain"/>
    <property type="match status" value="1"/>
</dbReference>
<dbReference type="AlphaFoldDB" id="A0AA41CH97"/>
<evidence type="ECO:0000256" key="9">
    <source>
        <dbReference type="ARBA" id="ARBA00023136"/>
    </source>
</evidence>
<dbReference type="NCBIfam" id="TIGR01352">
    <property type="entry name" value="tonB_Cterm"/>
    <property type="match status" value="1"/>
</dbReference>
<comment type="caution">
    <text evidence="12">The sequence shown here is derived from an EMBL/GenBank/DDBJ whole genome shotgun (WGS) entry which is preliminary data.</text>
</comment>
<dbReference type="PANTHER" id="PTHR33446:SF2">
    <property type="entry name" value="PROTEIN TONB"/>
    <property type="match status" value="1"/>
</dbReference>
<proteinExistence type="inferred from homology"/>
<evidence type="ECO:0000256" key="3">
    <source>
        <dbReference type="ARBA" id="ARBA00022448"/>
    </source>
</evidence>
<comment type="similarity">
    <text evidence="2">Belongs to the TonB family.</text>
</comment>
<dbReference type="RefSeq" id="WP_049407691.1">
    <property type="nucleotide sequence ID" value="NZ_JANKBX010000002.1"/>
</dbReference>
<reference evidence="12" key="1">
    <citation type="submission" date="2020-11" db="EMBL/GenBank/DDBJ databases">
        <title>Enhanced detection system for hospital associated transmission using whole genome sequencing surveillance.</title>
        <authorList>
            <person name="Harrison L.H."/>
            <person name="Van Tyne D."/>
            <person name="Marsh J.W."/>
            <person name="Griffith M.P."/>
            <person name="Snyder D.J."/>
            <person name="Cooper V.S."/>
            <person name="Mustapha M."/>
        </authorList>
    </citation>
    <scope>NUCLEOTIDE SEQUENCE</scope>
    <source>
        <strain evidence="12">STEN00053</strain>
    </source>
</reference>
<evidence type="ECO:0000256" key="2">
    <source>
        <dbReference type="ARBA" id="ARBA00006555"/>
    </source>
</evidence>
<feature type="compositionally biased region" description="Pro residues" evidence="10">
    <location>
        <begin position="94"/>
        <end position="106"/>
    </location>
</feature>
<comment type="subcellular location">
    <subcellularLocation>
        <location evidence="1">Cell inner membrane</location>
        <topology evidence="1">Single-pass membrane protein</topology>
        <orientation evidence="1">Periplasmic side</orientation>
    </subcellularLocation>
</comment>
<evidence type="ECO:0000256" key="6">
    <source>
        <dbReference type="ARBA" id="ARBA00022692"/>
    </source>
</evidence>
<accession>A0AA41CH97</accession>
<name>A0AA41CH97_STEMA</name>
<keyword evidence="9" id="KW-0472">Membrane</keyword>
<evidence type="ECO:0000256" key="4">
    <source>
        <dbReference type="ARBA" id="ARBA00022475"/>
    </source>
</evidence>
<gene>
    <name evidence="12" type="ORF">I5V89_16250</name>
</gene>
<evidence type="ECO:0000256" key="10">
    <source>
        <dbReference type="SAM" id="MobiDB-lite"/>
    </source>
</evidence>
<evidence type="ECO:0000256" key="5">
    <source>
        <dbReference type="ARBA" id="ARBA00022519"/>
    </source>
</evidence>
<feature type="domain" description="TonB C-terminal" evidence="11">
    <location>
        <begin position="147"/>
        <end position="240"/>
    </location>
</feature>
<dbReference type="GO" id="GO:0055085">
    <property type="term" value="P:transmembrane transport"/>
    <property type="evidence" value="ECO:0007669"/>
    <property type="project" value="InterPro"/>
</dbReference>
<evidence type="ECO:0000256" key="1">
    <source>
        <dbReference type="ARBA" id="ARBA00004383"/>
    </source>
</evidence>
<dbReference type="PROSITE" id="PS51257">
    <property type="entry name" value="PROKAR_LIPOPROTEIN"/>
    <property type="match status" value="1"/>
</dbReference>
<feature type="region of interest" description="Disordered" evidence="10">
    <location>
        <begin position="53"/>
        <end position="145"/>
    </location>
</feature>
<dbReference type="EMBL" id="JADUOV010000012">
    <property type="protein sequence ID" value="MBH1791425.1"/>
    <property type="molecule type" value="Genomic_DNA"/>
</dbReference>
<dbReference type="GO" id="GO:0015031">
    <property type="term" value="P:protein transport"/>
    <property type="evidence" value="ECO:0007669"/>
    <property type="project" value="UniProtKB-KW"/>
</dbReference>
<keyword evidence="4" id="KW-1003">Cell membrane</keyword>
<dbReference type="Gene3D" id="3.30.1150.10">
    <property type="match status" value="1"/>
</dbReference>